<feature type="region of interest" description="Disordered" evidence="9">
    <location>
        <begin position="317"/>
        <end position="336"/>
    </location>
</feature>
<dbReference type="InterPro" id="IPR001628">
    <property type="entry name" value="Znf_hrmn_rcpt"/>
</dbReference>
<comment type="caution">
    <text evidence="11">The sequence shown here is derived from an EMBL/GenBank/DDBJ whole genome shotgun (WGS) entry which is preliminary data.</text>
</comment>
<dbReference type="InterPro" id="IPR013088">
    <property type="entry name" value="Znf_NHR/GATA"/>
</dbReference>
<dbReference type="GO" id="GO:0043565">
    <property type="term" value="F:sequence-specific DNA binding"/>
    <property type="evidence" value="ECO:0007669"/>
    <property type="project" value="InterPro"/>
</dbReference>
<proteinExistence type="predicted"/>
<sequence length="611" mass="64653">MSASSGDNSCCVSDYPCSSTPRLTHPHGLNHIANSNPPSHRGPLGCRPESNECPPTDNGSTSGHFHHDTSDANVIVGTAATTVGSLSAVIPGNATTSSTVSLSPARGHNMSNKNCHSFYSSGPNCTNYPPNHTDSRINADVLLSRTESQENTRMSEKSSLARPLSVLPLSFQLKQESNLSPPTRSMSVHSLPGSLISPYHVGLNNTTTTHAILDPFIFSKREFLEDSELERRNESALPNLSYTGINNSNDSNASLPQIPHTMGYVTCSSFDPQRSAVLSQSHLIGTCLLPDSSSHMSLFPGHRTTTLSPLPLTVATGTDSNTTQGPSGTINRNPVNSTHLDVNSGLPMHLDSPGSTQHLTAFEIAGGEPGFACLLPPSSSTSTSTITVDSVNKRISSHGNGLCVNPGPCDLSTSNVPLGLSPRSKARRYSYPYEPVGLNKSATKDFHLPGQDRSNHTCSSPGLFRIIGTSNGNSITGNNMGNVNNYLPIGLVSSSGVAGEAALTPVGMNGSGGGGGRTLSTPMSSCGGEDVHQSGQLIGEHTHEQKPFMPQDDDVTLPGFSSPESAFYQYQHRMEGQRCQVCGELAAGFHHGAYVCEACKVRFHLYIRASF</sequence>
<organism evidence="11 12">
    <name type="scientific">Fasciolopsis buskii</name>
    <dbReference type="NCBI Taxonomy" id="27845"/>
    <lineage>
        <taxon>Eukaryota</taxon>
        <taxon>Metazoa</taxon>
        <taxon>Spiralia</taxon>
        <taxon>Lophotrochozoa</taxon>
        <taxon>Platyhelminthes</taxon>
        <taxon>Trematoda</taxon>
        <taxon>Digenea</taxon>
        <taxon>Plagiorchiida</taxon>
        <taxon>Echinostomata</taxon>
        <taxon>Echinostomatoidea</taxon>
        <taxon>Fasciolidae</taxon>
        <taxon>Fasciolopsis</taxon>
    </lineage>
</organism>
<dbReference type="Gene3D" id="3.30.50.10">
    <property type="entry name" value="Erythroid Transcription Factor GATA-1, subunit A"/>
    <property type="match status" value="1"/>
</dbReference>
<keyword evidence="12" id="KW-1185">Reference proteome</keyword>
<keyword evidence="2" id="KW-0863">Zinc-finger</keyword>
<reference evidence="11" key="1">
    <citation type="submission" date="2019-05" db="EMBL/GenBank/DDBJ databases">
        <title>Annotation for the trematode Fasciolopsis buski.</title>
        <authorList>
            <person name="Choi Y.-J."/>
        </authorList>
    </citation>
    <scope>NUCLEOTIDE SEQUENCE</scope>
    <source>
        <strain evidence="11">HT</strain>
        <tissue evidence="11">Whole worm</tissue>
    </source>
</reference>
<keyword evidence="1" id="KW-0479">Metal-binding</keyword>
<feature type="region of interest" description="Disordered" evidence="9">
    <location>
        <begin position="28"/>
        <end position="69"/>
    </location>
</feature>
<keyword evidence="7 11" id="KW-0675">Receptor</keyword>
<dbReference type="GO" id="GO:0003700">
    <property type="term" value="F:DNA-binding transcription factor activity"/>
    <property type="evidence" value="ECO:0007669"/>
    <property type="project" value="InterPro"/>
</dbReference>
<dbReference type="EMBL" id="LUCM01004510">
    <property type="protein sequence ID" value="KAA0194244.1"/>
    <property type="molecule type" value="Genomic_DNA"/>
</dbReference>
<evidence type="ECO:0000256" key="5">
    <source>
        <dbReference type="ARBA" id="ARBA00023125"/>
    </source>
</evidence>
<dbReference type="SUPFAM" id="SSF57716">
    <property type="entry name" value="Glucocorticoid receptor-like (DNA-binding domain)"/>
    <property type="match status" value="1"/>
</dbReference>
<evidence type="ECO:0000256" key="4">
    <source>
        <dbReference type="ARBA" id="ARBA00023015"/>
    </source>
</evidence>
<keyword evidence="4" id="KW-0805">Transcription regulation</keyword>
<evidence type="ECO:0000259" key="10">
    <source>
        <dbReference type="Pfam" id="PF00105"/>
    </source>
</evidence>
<dbReference type="Pfam" id="PF00105">
    <property type="entry name" value="zf-C4"/>
    <property type="match status" value="1"/>
</dbReference>
<evidence type="ECO:0000256" key="7">
    <source>
        <dbReference type="ARBA" id="ARBA00023170"/>
    </source>
</evidence>
<dbReference type="GO" id="GO:0008270">
    <property type="term" value="F:zinc ion binding"/>
    <property type="evidence" value="ECO:0007669"/>
    <property type="project" value="UniProtKB-KW"/>
</dbReference>
<name>A0A8E0RXZ9_9TREM</name>
<dbReference type="AlphaFoldDB" id="A0A8E0RXZ9"/>
<evidence type="ECO:0000256" key="2">
    <source>
        <dbReference type="ARBA" id="ARBA00022771"/>
    </source>
</evidence>
<keyword evidence="5" id="KW-0238">DNA-binding</keyword>
<evidence type="ECO:0000256" key="8">
    <source>
        <dbReference type="ARBA" id="ARBA00023242"/>
    </source>
</evidence>
<accession>A0A8E0RXZ9</accession>
<dbReference type="Proteomes" id="UP000728185">
    <property type="component" value="Unassembled WGS sequence"/>
</dbReference>
<keyword evidence="8" id="KW-0539">Nucleus</keyword>
<dbReference type="OrthoDB" id="6288602at2759"/>
<evidence type="ECO:0000256" key="6">
    <source>
        <dbReference type="ARBA" id="ARBA00023163"/>
    </source>
</evidence>
<keyword evidence="3" id="KW-0862">Zinc</keyword>
<feature type="domain" description="Nuclear receptor" evidence="10">
    <location>
        <begin position="578"/>
        <end position="604"/>
    </location>
</feature>
<evidence type="ECO:0000313" key="12">
    <source>
        <dbReference type="Proteomes" id="UP000728185"/>
    </source>
</evidence>
<keyword evidence="6" id="KW-0804">Transcription</keyword>
<protein>
    <submittedName>
        <fullName evidence="11">Nuclear receptor 2DBD gamma</fullName>
    </submittedName>
</protein>
<evidence type="ECO:0000256" key="1">
    <source>
        <dbReference type="ARBA" id="ARBA00022723"/>
    </source>
</evidence>
<evidence type="ECO:0000313" key="11">
    <source>
        <dbReference type="EMBL" id="KAA0194244.1"/>
    </source>
</evidence>
<evidence type="ECO:0000256" key="9">
    <source>
        <dbReference type="SAM" id="MobiDB-lite"/>
    </source>
</evidence>
<evidence type="ECO:0000256" key="3">
    <source>
        <dbReference type="ARBA" id="ARBA00022833"/>
    </source>
</evidence>
<gene>
    <name evidence="11" type="ORF">FBUS_09523</name>
</gene>